<dbReference type="Pfam" id="PF10318">
    <property type="entry name" value="7TM_GPCR_Srh"/>
    <property type="match status" value="1"/>
</dbReference>
<evidence type="ECO:0000256" key="1">
    <source>
        <dbReference type="SAM" id="Phobius"/>
    </source>
</evidence>
<keyword evidence="1" id="KW-1133">Transmembrane helix</keyword>
<dbReference type="InterPro" id="IPR019422">
    <property type="entry name" value="7TM_GPCR_serpentine_rcpt_Srh"/>
</dbReference>
<keyword evidence="1" id="KW-0812">Transmembrane</keyword>
<dbReference type="AlphaFoldDB" id="A0A4U5M1W7"/>
<keyword evidence="3" id="KW-1185">Reference proteome</keyword>
<comment type="caution">
    <text evidence="2">The sequence shown here is derived from an EMBL/GenBank/DDBJ whole genome shotgun (WGS) entry which is preliminary data.</text>
</comment>
<gene>
    <name evidence="2" type="ORF">L596_026593</name>
</gene>
<proteinExistence type="predicted"/>
<evidence type="ECO:0000313" key="3">
    <source>
        <dbReference type="Proteomes" id="UP000298663"/>
    </source>
</evidence>
<accession>A0A4U5M1W7</accession>
<protein>
    <submittedName>
        <fullName evidence="2">Uncharacterized protein</fullName>
    </submittedName>
</protein>
<organism evidence="2 3">
    <name type="scientific">Steinernema carpocapsae</name>
    <name type="common">Entomopathogenic nematode</name>
    <dbReference type="NCBI Taxonomy" id="34508"/>
    <lineage>
        <taxon>Eukaryota</taxon>
        <taxon>Metazoa</taxon>
        <taxon>Ecdysozoa</taxon>
        <taxon>Nematoda</taxon>
        <taxon>Chromadorea</taxon>
        <taxon>Rhabditida</taxon>
        <taxon>Tylenchina</taxon>
        <taxon>Panagrolaimomorpha</taxon>
        <taxon>Strongyloidoidea</taxon>
        <taxon>Steinernematidae</taxon>
        <taxon>Steinernema</taxon>
    </lineage>
</organism>
<dbReference type="EMBL" id="AZBU02000010">
    <property type="protein sequence ID" value="TKR62667.1"/>
    <property type="molecule type" value="Genomic_DNA"/>
</dbReference>
<evidence type="ECO:0000313" key="2">
    <source>
        <dbReference type="EMBL" id="TKR62667.1"/>
    </source>
</evidence>
<name>A0A4U5M1W7_STECR</name>
<dbReference type="Proteomes" id="UP000298663">
    <property type="component" value="Unassembled WGS sequence"/>
</dbReference>
<reference evidence="2 3" key="2">
    <citation type="journal article" date="2019" name="G3 (Bethesda)">
        <title>Hybrid Assembly of the Genome of the Entomopathogenic Nematode Steinernema carpocapsae Identifies the X-Chromosome.</title>
        <authorList>
            <person name="Serra L."/>
            <person name="Macchietto M."/>
            <person name="Macias-Munoz A."/>
            <person name="McGill C.J."/>
            <person name="Rodriguez I.M."/>
            <person name="Rodriguez B."/>
            <person name="Murad R."/>
            <person name="Mortazavi A."/>
        </authorList>
    </citation>
    <scope>NUCLEOTIDE SEQUENCE [LARGE SCALE GENOMIC DNA]</scope>
    <source>
        <strain evidence="2 3">ALL</strain>
    </source>
</reference>
<reference evidence="2 3" key="1">
    <citation type="journal article" date="2015" name="Genome Biol.">
        <title>Comparative genomics of Steinernema reveals deeply conserved gene regulatory networks.</title>
        <authorList>
            <person name="Dillman A.R."/>
            <person name="Macchietto M."/>
            <person name="Porter C.F."/>
            <person name="Rogers A."/>
            <person name="Williams B."/>
            <person name="Antoshechkin I."/>
            <person name="Lee M.M."/>
            <person name="Goodwin Z."/>
            <person name="Lu X."/>
            <person name="Lewis E.E."/>
            <person name="Goodrich-Blair H."/>
            <person name="Stock S.P."/>
            <person name="Adams B.J."/>
            <person name="Sternberg P.W."/>
            <person name="Mortazavi A."/>
        </authorList>
    </citation>
    <scope>NUCLEOTIDE SEQUENCE [LARGE SCALE GENOMIC DNA]</scope>
    <source>
        <strain evidence="2 3">ALL</strain>
    </source>
</reference>
<keyword evidence="1" id="KW-0472">Membrane</keyword>
<feature type="transmembrane region" description="Helical" evidence="1">
    <location>
        <begin position="63"/>
        <end position="86"/>
    </location>
</feature>
<sequence length="107" mass="12328">MLFLKTITHRNSYSKKTLKLIRTIVLNFAILLSALALMYIVPGIFLAHFLVLGDPKYQSYKQFGMSVLVFNCCSYSFVSTIINIVVTKPYRRAVMGKLRMRRATESR</sequence>
<feature type="transmembrane region" description="Helical" evidence="1">
    <location>
        <begin position="20"/>
        <end position="51"/>
    </location>
</feature>